<gene>
    <name evidence="2" type="ORF">BZG36_04081</name>
</gene>
<dbReference type="Gene3D" id="3.40.50.1820">
    <property type="entry name" value="alpha/beta hydrolase"/>
    <property type="match status" value="1"/>
</dbReference>
<dbReference type="Pfam" id="PF00756">
    <property type="entry name" value="Esterase"/>
    <property type="match status" value="1"/>
</dbReference>
<sequence>MRRTLLQHPRDHSGLAEGVRDVYRRGHAQMAVIRQLDHLVYLPPDYDASRPWPLVLFLHGYGERGHDIDRIRFNGLPALIDKGSDFPFVMVAPQLPESTFLNQWESDVLNQLLVQIQDRYTIDDRRIYLTGLSMGGYGTWDMAITYPTRFAAIAPICGGGDPSLVHRIKHLPVWAFHGARDPVVPVERSNEMIQALRDAGSTQAQLTIFPELEHNSWDAAYTASLFQWLLSHSK</sequence>
<reference evidence="2 3" key="1">
    <citation type="journal article" date="2017" name="Mycologia">
        <title>Bifiguratus adelaidae, gen. et sp. nov., a new member of Mucoromycotina in endophytic and soil-dwelling habitats.</title>
        <authorList>
            <person name="Torres-Cruz T.J."/>
            <person name="Billingsley Tobias T.L."/>
            <person name="Almatruk M."/>
            <person name="Hesse C."/>
            <person name="Kuske C.R."/>
            <person name="Desiro A."/>
            <person name="Benucci G.M."/>
            <person name="Bonito G."/>
            <person name="Stajich J.E."/>
            <person name="Dunlap C."/>
            <person name="Arnold A.E."/>
            <person name="Porras-Alfaro A."/>
        </authorList>
    </citation>
    <scope>NUCLEOTIDE SEQUENCE [LARGE SCALE GENOMIC DNA]</scope>
    <source>
        <strain evidence="2 3">AZ0501</strain>
    </source>
</reference>
<comment type="caution">
    <text evidence="2">The sequence shown here is derived from an EMBL/GenBank/DDBJ whole genome shotgun (WGS) entry which is preliminary data.</text>
</comment>
<dbReference type="EMBL" id="MVBO01000120">
    <property type="protein sequence ID" value="OZJ02864.1"/>
    <property type="molecule type" value="Genomic_DNA"/>
</dbReference>
<dbReference type="SUPFAM" id="SSF53474">
    <property type="entry name" value="alpha/beta-Hydrolases"/>
    <property type="match status" value="1"/>
</dbReference>
<evidence type="ECO:0008006" key="4">
    <source>
        <dbReference type="Google" id="ProtNLM"/>
    </source>
</evidence>
<dbReference type="InterPro" id="IPR000801">
    <property type="entry name" value="Esterase-like"/>
</dbReference>
<dbReference type="PANTHER" id="PTHR43037:SF1">
    <property type="entry name" value="BLL1128 PROTEIN"/>
    <property type="match status" value="1"/>
</dbReference>
<accession>A0A261XX90</accession>
<evidence type="ECO:0000313" key="3">
    <source>
        <dbReference type="Proteomes" id="UP000242875"/>
    </source>
</evidence>
<keyword evidence="3" id="KW-1185">Reference proteome</keyword>
<dbReference type="PANTHER" id="PTHR43037">
    <property type="entry name" value="UNNAMED PRODUCT-RELATED"/>
    <property type="match status" value="1"/>
</dbReference>
<dbReference type="Proteomes" id="UP000242875">
    <property type="component" value="Unassembled WGS sequence"/>
</dbReference>
<evidence type="ECO:0000313" key="2">
    <source>
        <dbReference type="EMBL" id="OZJ02864.1"/>
    </source>
</evidence>
<proteinExistence type="predicted"/>
<dbReference type="ESTHER" id="9fung-a0a261xx90">
    <property type="family name" value="5_AlphaBeta_hydrolase"/>
</dbReference>
<organism evidence="2 3">
    <name type="scientific">Bifiguratus adelaidae</name>
    <dbReference type="NCBI Taxonomy" id="1938954"/>
    <lineage>
        <taxon>Eukaryota</taxon>
        <taxon>Fungi</taxon>
        <taxon>Fungi incertae sedis</taxon>
        <taxon>Mucoromycota</taxon>
        <taxon>Mucoromycotina</taxon>
        <taxon>Endogonomycetes</taxon>
        <taxon>Endogonales</taxon>
        <taxon>Endogonales incertae sedis</taxon>
        <taxon>Bifiguratus</taxon>
    </lineage>
</organism>
<protein>
    <recommendedName>
        <fullName evidence="4">Phospholipase/carboxylesterase/thioesterase domain-containing protein</fullName>
    </recommendedName>
</protein>
<dbReference type="InterPro" id="IPR050955">
    <property type="entry name" value="Plant_Biomass_Hydrol_Est"/>
</dbReference>
<dbReference type="AlphaFoldDB" id="A0A261XX90"/>
<dbReference type="OrthoDB" id="2152248at2759"/>
<dbReference type="InterPro" id="IPR029058">
    <property type="entry name" value="AB_hydrolase_fold"/>
</dbReference>
<evidence type="ECO:0000256" key="1">
    <source>
        <dbReference type="ARBA" id="ARBA00022729"/>
    </source>
</evidence>
<name>A0A261XX90_9FUNG</name>
<keyword evidence="1" id="KW-0732">Signal</keyword>